<comment type="caution">
    <text evidence="2">The sequence shown here is derived from an EMBL/GenBank/DDBJ whole genome shotgun (WGS) entry which is preliminary data.</text>
</comment>
<name>A0ABW4JLB7_9BACL</name>
<dbReference type="Pfam" id="PF00583">
    <property type="entry name" value="Acetyltransf_1"/>
    <property type="match status" value="1"/>
</dbReference>
<feature type="domain" description="N-acetyltransferase" evidence="1">
    <location>
        <begin position="15"/>
        <end position="180"/>
    </location>
</feature>
<keyword evidence="2" id="KW-0012">Acyltransferase</keyword>
<sequence length="180" mass="20789">MSVNTIPHTWDTERLVMRELVDNEIHTVQALYEQGGYISKWDGREFDTQYIHHCFTIGDLPPNGDKEHFKIQSIRVKETGIIAGLLIIYHGYPTPQTVYVTYLYIDQNYQKQGLGQEVINGLFIRLKRIGYGEVRANVALKNWTALRFWIKLGLNSIGGIYGHKEHSADTYADVELIKYL</sequence>
<dbReference type="CDD" id="cd04301">
    <property type="entry name" value="NAT_SF"/>
    <property type="match status" value="1"/>
</dbReference>
<evidence type="ECO:0000313" key="2">
    <source>
        <dbReference type="EMBL" id="MFD1676560.1"/>
    </source>
</evidence>
<dbReference type="Gene3D" id="3.40.630.30">
    <property type="match status" value="1"/>
</dbReference>
<keyword evidence="2" id="KW-0808">Transferase</keyword>
<evidence type="ECO:0000313" key="3">
    <source>
        <dbReference type="Proteomes" id="UP001597079"/>
    </source>
</evidence>
<dbReference type="EC" id="2.3.-.-" evidence="2"/>
<dbReference type="EMBL" id="JBHUCX010000069">
    <property type="protein sequence ID" value="MFD1676560.1"/>
    <property type="molecule type" value="Genomic_DNA"/>
</dbReference>
<reference evidence="3" key="1">
    <citation type="journal article" date="2019" name="Int. J. Syst. Evol. Microbiol.">
        <title>The Global Catalogue of Microorganisms (GCM) 10K type strain sequencing project: providing services to taxonomists for standard genome sequencing and annotation.</title>
        <authorList>
            <consortium name="The Broad Institute Genomics Platform"/>
            <consortium name="The Broad Institute Genome Sequencing Center for Infectious Disease"/>
            <person name="Wu L."/>
            <person name="Ma J."/>
        </authorList>
    </citation>
    <scope>NUCLEOTIDE SEQUENCE [LARGE SCALE GENOMIC DNA]</scope>
    <source>
        <strain evidence="3">CGMCC 1.12286</strain>
    </source>
</reference>
<dbReference type="SUPFAM" id="SSF55729">
    <property type="entry name" value="Acyl-CoA N-acyltransferases (Nat)"/>
    <property type="match status" value="1"/>
</dbReference>
<proteinExistence type="predicted"/>
<dbReference type="PROSITE" id="PS51186">
    <property type="entry name" value="GNAT"/>
    <property type="match status" value="1"/>
</dbReference>
<organism evidence="2 3">
    <name type="scientific">Alicyclobacillus fodiniaquatilis</name>
    <dbReference type="NCBI Taxonomy" id="1661150"/>
    <lineage>
        <taxon>Bacteria</taxon>
        <taxon>Bacillati</taxon>
        <taxon>Bacillota</taxon>
        <taxon>Bacilli</taxon>
        <taxon>Bacillales</taxon>
        <taxon>Alicyclobacillaceae</taxon>
        <taxon>Alicyclobacillus</taxon>
    </lineage>
</organism>
<gene>
    <name evidence="2" type="ORF">ACFSB2_17830</name>
</gene>
<dbReference type="InterPro" id="IPR000182">
    <property type="entry name" value="GNAT_dom"/>
</dbReference>
<evidence type="ECO:0000259" key="1">
    <source>
        <dbReference type="PROSITE" id="PS51186"/>
    </source>
</evidence>
<dbReference type="RefSeq" id="WP_377944462.1">
    <property type="nucleotide sequence ID" value="NZ_JBHUCX010000069.1"/>
</dbReference>
<dbReference type="Proteomes" id="UP001597079">
    <property type="component" value="Unassembled WGS sequence"/>
</dbReference>
<protein>
    <submittedName>
        <fullName evidence="2">GNAT family N-acetyltransferase</fullName>
        <ecNumber evidence="2">2.3.-.-</ecNumber>
    </submittedName>
</protein>
<accession>A0ABW4JLB7</accession>
<keyword evidence="3" id="KW-1185">Reference proteome</keyword>
<dbReference type="GO" id="GO:0016746">
    <property type="term" value="F:acyltransferase activity"/>
    <property type="evidence" value="ECO:0007669"/>
    <property type="project" value="UniProtKB-KW"/>
</dbReference>
<dbReference type="InterPro" id="IPR016181">
    <property type="entry name" value="Acyl_CoA_acyltransferase"/>
</dbReference>